<feature type="signal peptide" evidence="2">
    <location>
        <begin position="1"/>
        <end position="21"/>
    </location>
</feature>
<keyword evidence="1" id="KW-1133">Transmembrane helix</keyword>
<keyword evidence="1" id="KW-0812">Transmembrane</keyword>
<feature type="transmembrane region" description="Helical" evidence="1">
    <location>
        <begin position="58"/>
        <end position="81"/>
    </location>
</feature>
<feature type="chain" id="PRO_5043842132" evidence="2">
    <location>
        <begin position="22"/>
        <end position="119"/>
    </location>
</feature>
<dbReference type="Proteomes" id="UP001497623">
    <property type="component" value="Unassembled WGS sequence"/>
</dbReference>
<reference evidence="3 4" key="1">
    <citation type="submission" date="2024-05" db="EMBL/GenBank/DDBJ databases">
        <authorList>
            <person name="Wallberg A."/>
        </authorList>
    </citation>
    <scope>NUCLEOTIDE SEQUENCE [LARGE SCALE GENOMIC DNA]</scope>
</reference>
<gene>
    <name evidence="3" type="ORF">MNOR_LOCUS36545</name>
</gene>
<sequence>MACKVICIAISMLSLLWLAYAQEDEDGLNNVDVDDYFDADENISKLQRQFDANTSIQIAPGFLILVGGLLLLLFLISSAFAGSQRFTTGQSSYSSYDYLYDNAQEISRSIQTAARRYMC</sequence>
<comment type="caution">
    <text evidence="3">The sequence shown here is derived from an EMBL/GenBank/DDBJ whole genome shotgun (WGS) entry which is preliminary data.</text>
</comment>
<evidence type="ECO:0000256" key="2">
    <source>
        <dbReference type="SAM" id="SignalP"/>
    </source>
</evidence>
<name>A0AAV2SEC1_MEGNR</name>
<organism evidence="3 4">
    <name type="scientific">Meganyctiphanes norvegica</name>
    <name type="common">Northern krill</name>
    <name type="synonym">Thysanopoda norvegica</name>
    <dbReference type="NCBI Taxonomy" id="48144"/>
    <lineage>
        <taxon>Eukaryota</taxon>
        <taxon>Metazoa</taxon>
        <taxon>Ecdysozoa</taxon>
        <taxon>Arthropoda</taxon>
        <taxon>Crustacea</taxon>
        <taxon>Multicrustacea</taxon>
        <taxon>Malacostraca</taxon>
        <taxon>Eumalacostraca</taxon>
        <taxon>Eucarida</taxon>
        <taxon>Euphausiacea</taxon>
        <taxon>Euphausiidae</taxon>
        <taxon>Meganyctiphanes</taxon>
    </lineage>
</organism>
<keyword evidence="1" id="KW-0472">Membrane</keyword>
<dbReference type="EMBL" id="CAXKWB010067446">
    <property type="protein sequence ID" value="CAL4190990.1"/>
    <property type="molecule type" value="Genomic_DNA"/>
</dbReference>
<evidence type="ECO:0000256" key="1">
    <source>
        <dbReference type="SAM" id="Phobius"/>
    </source>
</evidence>
<keyword evidence="2" id="KW-0732">Signal</keyword>
<evidence type="ECO:0000313" key="3">
    <source>
        <dbReference type="EMBL" id="CAL4190990.1"/>
    </source>
</evidence>
<dbReference type="AlphaFoldDB" id="A0AAV2SEC1"/>
<accession>A0AAV2SEC1</accession>
<proteinExistence type="predicted"/>
<keyword evidence="4" id="KW-1185">Reference proteome</keyword>
<protein>
    <submittedName>
        <fullName evidence="3">Uncharacterized protein</fullName>
    </submittedName>
</protein>
<evidence type="ECO:0000313" key="4">
    <source>
        <dbReference type="Proteomes" id="UP001497623"/>
    </source>
</evidence>